<protein>
    <submittedName>
        <fullName evidence="5">AMP-binding enzyme C-terminal domain-containing protein</fullName>
    </submittedName>
</protein>
<dbReference type="GO" id="GO:0031956">
    <property type="term" value="F:medium-chain fatty acid-CoA ligase activity"/>
    <property type="evidence" value="ECO:0007669"/>
    <property type="project" value="TreeGrafter"/>
</dbReference>
<feature type="domain" description="AMP-binding enzyme C-terminal" evidence="3">
    <location>
        <begin position="28"/>
        <end position="105"/>
    </location>
</feature>
<evidence type="ECO:0000259" key="3">
    <source>
        <dbReference type="Pfam" id="PF13193"/>
    </source>
</evidence>
<dbReference type="WBParaSite" id="jg17314">
    <property type="protein sequence ID" value="jg17314"/>
    <property type="gene ID" value="jg17314"/>
</dbReference>
<dbReference type="GO" id="GO:0006631">
    <property type="term" value="P:fatty acid metabolic process"/>
    <property type="evidence" value="ECO:0007669"/>
    <property type="project" value="TreeGrafter"/>
</dbReference>
<dbReference type="SUPFAM" id="SSF56801">
    <property type="entry name" value="Acetyl-CoA synthetase-like"/>
    <property type="match status" value="1"/>
</dbReference>
<dbReference type="Proteomes" id="UP000887574">
    <property type="component" value="Unplaced"/>
</dbReference>
<name>A0A915D8Q0_9BILA</name>
<organism evidence="4 5">
    <name type="scientific">Ditylenchus dipsaci</name>
    <dbReference type="NCBI Taxonomy" id="166011"/>
    <lineage>
        <taxon>Eukaryota</taxon>
        <taxon>Metazoa</taxon>
        <taxon>Ecdysozoa</taxon>
        <taxon>Nematoda</taxon>
        <taxon>Chromadorea</taxon>
        <taxon>Rhabditida</taxon>
        <taxon>Tylenchina</taxon>
        <taxon>Tylenchomorpha</taxon>
        <taxon>Sphaerularioidea</taxon>
        <taxon>Anguinidae</taxon>
        <taxon>Anguininae</taxon>
        <taxon>Ditylenchus</taxon>
    </lineage>
</organism>
<evidence type="ECO:0000313" key="4">
    <source>
        <dbReference type="Proteomes" id="UP000887574"/>
    </source>
</evidence>
<dbReference type="PANTHER" id="PTHR43201">
    <property type="entry name" value="ACYL-COA SYNTHETASE"/>
    <property type="match status" value="1"/>
</dbReference>
<proteinExistence type="inferred from homology"/>
<evidence type="ECO:0000313" key="5">
    <source>
        <dbReference type="WBParaSite" id="jg17314"/>
    </source>
</evidence>
<keyword evidence="2" id="KW-0436">Ligase</keyword>
<accession>A0A915D8Q0</accession>
<dbReference type="PANTHER" id="PTHR43201:SF5">
    <property type="entry name" value="MEDIUM-CHAIN ACYL-COA LIGASE ACSF2, MITOCHONDRIAL"/>
    <property type="match status" value="1"/>
</dbReference>
<dbReference type="InterPro" id="IPR045851">
    <property type="entry name" value="AMP-bd_C_sf"/>
</dbReference>
<comment type="similarity">
    <text evidence="1">Belongs to the ATP-dependent AMP-binding enzyme family.</text>
</comment>
<evidence type="ECO:0000256" key="2">
    <source>
        <dbReference type="ARBA" id="ARBA00022598"/>
    </source>
</evidence>
<dbReference type="FunFam" id="3.30.300.30:FF:000008">
    <property type="entry name" value="2,3-dihydroxybenzoate-AMP ligase"/>
    <property type="match status" value="1"/>
</dbReference>
<dbReference type="InterPro" id="IPR025110">
    <property type="entry name" value="AMP-bd_C"/>
</dbReference>
<dbReference type="Pfam" id="PF13193">
    <property type="entry name" value="AMP-binding_C"/>
    <property type="match status" value="1"/>
</dbReference>
<sequence>MHDIGTVSIVGRSKDMIVRGGENVYPTEIEQFLDRHPAVDDVQIIGVPDDRYGEVVCAWVRLKCGVETTEEEIRAYCKGKIAHFKIPKYILFKDVRDFPITVTGKIKKYEMREISKRELNLLRVESHFNSC</sequence>
<keyword evidence="4" id="KW-1185">Reference proteome</keyword>
<reference evidence="5" key="1">
    <citation type="submission" date="2022-11" db="UniProtKB">
        <authorList>
            <consortium name="WormBaseParasite"/>
        </authorList>
    </citation>
    <scope>IDENTIFICATION</scope>
</reference>
<evidence type="ECO:0000256" key="1">
    <source>
        <dbReference type="ARBA" id="ARBA00006432"/>
    </source>
</evidence>
<dbReference type="AlphaFoldDB" id="A0A915D8Q0"/>
<dbReference type="Gene3D" id="3.30.300.30">
    <property type="match status" value="1"/>
</dbReference>